<name>A0ABQ8GRY2_9PEZI</name>
<keyword evidence="2" id="KW-0964">Secreted</keyword>
<keyword evidence="9" id="KW-1185">Reference proteome</keyword>
<comment type="subcellular location">
    <subcellularLocation>
        <location evidence="1">Secreted</location>
    </subcellularLocation>
</comment>
<evidence type="ECO:0000256" key="4">
    <source>
        <dbReference type="ARBA" id="ARBA00023157"/>
    </source>
</evidence>
<evidence type="ECO:0000256" key="5">
    <source>
        <dbReference type="PROSITE-ProRule" id="PRU01243"/>
    </source>
</evidence>
<comment type="caution">
    <text evidence="5">Lacks conserved residue(s) required for the propagation of feature annotation.</text>
</comment>
<reference evidence="8 9" key="1">
    <citation type="journal article" date="2021" name="Nat. Commun.">
        <title>Genetic determinants of endophytism in the Arabidopsis root mycobiome.</title>
        <authorList>
            <person name="Mesny F."/>
            <person name="Miyauchi S."/>
            <person name="Thiergart T."/>
            <person name="Pickel B."/>
            <person name="Atanasova L."/>
            <person name="Karlsson M."/>
            <person name="Huettel B."/>
            <person name="Barry K.W."/>
            <person name="Haridas S."/>
            <person name="Chen C."/>
            <person name="Bauer D."/>
            <person name="Andreopoulos W."/>
            <person name="Pangilinan J."/>
            <person name="LaButti K."/>
            <person name="Riley R."/>
            <person name="Lipzen A."/>
            <person name="Clum A."/>
            <person name="Drula E."/>
            <person name="Henrissat B."/>
            <person name="Kohler A."/>
            <person name="Grigoriev I.V."/>
            <person name="Martin F.M."/>
            <person name="Hacquard S."/>
        </authorList>
    </citation>
    <scope>NUCLEOTIDE SEQUENCE [LARGE SCALE GENOMIC DNA]</scope>
    <source>
        <strain evidence="8 9">MPI-SDFR-AT-0080</strain>
    </source>
</reference>
<evidence type="ECO:0000259" key="7">
    <source>
        <dbReference type="PROSITE" id="PS51895"/>
    </source>
</evidence>
<sequence>MRFFAALALFGAIAAAAEETVSIKDLSIREENGSVSWASLTIVEPDVKCSASAADFGDSVTVCGETKYRFGVKGSGESKFTLTIAKETGLAVGIMGSTEVQPYCHAGGNGAIQCAQTGDISVTMRT</sequence>
<evidence type="ECO:0000313" key="8">
    <source>
        <dbReference type="EMBL" id="KAH7063244.1"/>
    </source>
</evidence>
<feature type="domain" description="AA1-like" evidence="7">
    <location>
        <begin position="16"/>
        <end position="126"/>
    </location>
</feature>
<evidence type="ECO:0000256" key="2">
    <source>
        <dbReference type="ARBA" id="ARBA00022525"/>
    </source>
</evidence>
<feature type="chain" id="PRO_5045868178" description="AA1-like domain-containing protein" evidence="6">
    <location>
        <begin position="18"/>
        <end position="126"/>
    </location>
</feature>
<dbReference type="Pfam" id="PF16541">
    <property type="entry name" value="AltA1"/>
    <property type="match status" value="1"/>
</dbReference>
<proteinExistence type="predicted"/>
<gene>
    <name evidence="8" type="ORF">B0J12DRAFT_723763</name>
</gene>
<dbReference type="EMBL" id="JAGTJR010000002">
    <property type="protein sequence ID" value="KAH7063244.1"/>
    <property type="molecule type" value="Genomic_DNA"/>
</dbReference>
<dbReference type="PROSITE" id="PS51895">
    <property type="entry name" value="AA1"/>
    <property type="match status" value="1"/>
</dbReference>
<evidence type="ECO:0000256" key="3">
    <source>
        <dbReference type="ARBA" id="ARBA00022729"/>
    </source>
</evidence>
<organism evidence="8 9">
    <name type="scientific">Macrophomina phaseolina</name>
    <dbReference type="NCBI Taxonomy" id="35725"/>
    <lineage>
        <taxon>Eukaryota</taxon>
        <taxon>Fungi</taxon>
        <taxon>Dikarya</taxon>
        <taxon>Ascomycota</taxon>
        <taxon>Pezizomycotina</taxon>
        <taxon>Dothideomycetes</taxon>
        <taxon>Dothideomycetes incertae sedis</taxon>
        <taxon>Botryosphaeriales</taxon>
        <taxon>Botryosphaeriaceae</taxon>
        <taxon>Macrophomina</taxon>
    </lineage>
</organism>
<feature type="signal peptide" evidence="6">
    <location>
        <begin position="1"/>
        <end position="17"/>
    </location>
</feature>
<accession>A0ABQ8GRY2</accession>
<comment type="caution">
    <text evidence="8">The sequence shown here is derived from an EMBL/GenBank/DDBJ whole genome shotgun (WGS) entry which is preliminary data.</text>
</comment>
<dbReference type="Proteomes" id="UP000774617">
    <property type="component" value="Unassembled WGS sequence"/>
</dbReference>
<evidence type="ECO:0000256" key="1">
    <source>
        <dbReference type="ARBA" id="ARBA00004613"/>
    </source>
</evidence>
<dbReference type="Gene3D" id="2.40.350.20">
    <property type="match status" value="1"/>
</dbReference>
<evidence type="ECO:0000313" key="9">
    <source>
        <dbReference type="Proteomes" id="UP000774617"/>
    </source>
</evidence>
<evidence type="ECO:0000256" key="6">
    <source>
        <dbReference type="SAM" id="SignalP"/>
    </source>
</evidence>
<dbReference type="InterPro" id="IPR032382">
    <property type="entry name" value="AltA1"/>
</dbReference>
<protein>
    <recommendedName>
        <fullName evidence="7">AA1-like domain-containing protein</fullName>
    </recommendedName>
</protein>
<keyword evidence="3 6" id="KW-0732">Signal</keyword>
<keyword evidence="4" id="KW-1015">Disulfide bond</keyword>